<dbReference type="RefSeq" id="WP_085462673.1">
    <property type="nucleotide sequence ID" value="NZ_FXBL01000003.1"/>
</dbReference>
<gene>
    <name evidence="1" type="ORF">SAMN02982922_0463</name>
</gene>
<evidence type="ECO:0000313" key="1">
    <source>
        <dbReference type="EMBL" id="SMH26816.1"/>
    </source>
</evidence>
<dbReference type="Proteomes" id="UP000193083">
    <property type="component" value="Unassembled WGS sequence"/>
</dbReference>
<proteinExistence type="predicted"/>
<protein>
    <recommendedName>
        <fullName evidence="3">Transposase</fullName>
    </recommendedName>
</protein>
<keyword evidence="2" id="KW-1185">Reference proteome</keyword>
<dbReference type="AlphaFoldDB" id="A0A1X7MRZ4"/>
<sequence length="75" mass="8458">MQGKALSEPNTMTPVYVGIDVCKAWLDVHVGAGGVEFRIANNRPVRFLQKIAHEWLFCRRALHLINALTQLGTRK</sequence>
<accession>A0A1X7MRZ4</accession>
<reference evidence="1 2" key="1">
    <citation type="submission" date="2017-04" db="EMBL/GenBank/DDBJ databases">
        <authorList>
            <person name="Afonso C.L."/>
            <person name="Miller P.J."/>
            <person name="Scott M.A."/>
            <person name="Spackman E."/>
            <person name="Goraichik I."/>
            <person name="Dimitrov K.M."/>
            <person name="Suarez D.L."/>
            <person name="Swayne D.E."/>
        </authorList>
    </citation>
    <scope>NUCLEOTIDE SEQUENCE [LARGE SCALE GENOMIC DNA]</scope>
    <source>
        <strain evidence="1 2">B5P</strain>
    </source>
</reference>
<evidence type="ECO:0000313" key="2">
    <source>
        <dbReference type="Proteomes" id="UP000193083"/>
    </source>
</evidence>
<dbReference type="EMBL" id="FXBL01000003">
    <property type="protein sequence ID" value="SMH26816.1"/>
    <property type="molecule type" value="Genomic_DNA"/>
</dbReference>
<organism evidence="1 2">
    <name type="scientific">Mesorhizobium australicum</name>
    <dbReference type="NCBI Taxonomy" id="536018"/>
    <lineage>
        <taxon>Bacteria</taxon>
        <taxon>Pseudomonadati</taxon>
        <taxon>Pseudomonadota</taxon>
        <taxon>Alphaproteobacteria</taxon>
        <taxon>Hyphomicrobiales</taxon>
        <taxon>Phyllobacteriaceae</taxon>
        <taxon>Mesorhizobium</taxon>
    </lineage>
</organism>
<dbReference type="OrthoDB" id="8261795at2"/>
<evidence type="ECO:0008006" key="3">
    <source>
        <dbReference type="Google" id="ProtNLM"/>
    </source>
</evidence>
<name>A0A1X7MRZ4_9HYPH</name>